<dbReference type="InterPro" id="IPR020472">
    <property type="entry name" value="WD40_PAC1"/>
</dbReference>
<reference evidence="4" key="1">
    <citation type="submission" date="2006-10" db="EMBL/GenBank/DDBJ databases">
        <authorList>
            <person name="Amadeo P."/>
            <person name="Zhao Q."/>
            <person name="Wortman J."/>
            <person name="Fraser-Liggett C."/>
            <person name="Carlton J."/>
        </authorList>
    </citation>
    <scope>NUCLEOTIDE SEQUENCE</scope>
    <source>
        <strain evidence="4">G3</strain>
    </source>
</reference>
<reference evidence="4" key="2">
    <citation type="journal article" date="2007" name="Science">
        <title>Draft genome sequence of the sexually transmitted pathogen Trichomonas vaginalis.</title>
        <authorList>
            <person name="Carlton J.M."/>
            <person name="Hirt R.P."/>
            <person name="Silva J.C."/>
            <person name="Delcher A.L."/>
            <person name="Schatz M."/>
            <person name="Zhao Q."/>
            <person name="Wortman J.R."/>
            <person name="Bidwell S.L."/>
            <person name="Alsmark U.C.M."/>
            <person name="Besteiro S."/>
            <person name="Sicheritz-Ponten T."/>
            <person name="Noel C.J."/>
            <person name="Dacks J.B."/>
            <person name="Foster P.G."/>
            <person name="Simillion C."/>
            <person name="Van de Peer Y."/>
            <person name="Miranda-Saavedra D."/>
            <person name="Barton G.J."/>
            <person name="Westrop G.D."/>
            <person name="Mueller S."/>
            <person name="Dessi D."/>
            <person name="Fiori P.L."/>
            <person name="Ren Q."/>
            <person name="Paulsen I."/>
            <person name="Zhang H."/>
            <person name="Bastida-Corcuera F.D."/>
            <person name="Simoes-Barbosa A."/>
            <person name="Brown M.T."/>
            <person name="Hayes R.D."/>
            <person name="Mukherjee M."/>
            <person name="Okumura C.Y."/>
            <person name="Schneider R."/>
            <person name="Smith A.J."/>
            <person name="Vanacova S."/>
            <person name="Villalvazo M."/>
            <person name="Haas B.J."/>
            <person name="Pertea M."/>
            <person name="Feldblyum T.V."/>
            <person name="Utterback T.R."/>
            <person name="Shu C.L."/>
            <person name="Osoegawa K."/>
            <person name="de Jong P.J."/>
            <person name="Hrdy I."/>
            <person name="Horvathova L."/>
            <person name="Zubacova Z."/>
            <person name="Dolezal P."/>
            <person name="Malik S.B."/>
            <person name="Logsdon J.M. Jr."/>
            <person name="Henze K."/>
            <person name="Gupta A."/>
            <person name="Wang C.C."/>
            <person name="Dunne R.L."/>
            <person name="Upcroft J.A."/>
            <person name="Upcroft P."/>
            <person name="White O."/>
            <person name="Salzberg S.L."/>
            <person name="Tang P."/>
            <person name="Chiu C.-H."/>
            <person name="Lee Y.-S."/>
            <person name="Embley T.M."/>
            <person name="Coombs G.H."/>
            <person name="Mottram J.C."/>
            <person name="Tachezy J."/>
            <person name="Fraser-Liggett C.M."/>
            <person name="Johnson P.J."/>
        </authorList>
    </citation>
    <scope>NUCLEOTIDE SEQUENCE [LARGE SCALE GENOMIC DNA]</scope>
    <source>
        <strain evidence="4">G3</strain>
    </source>
</reference>
<evidence type="ECO:0000256" key="2">
    <source>
        <dbReference type="ARBA" id="ARBA00022737"/>
    </source>
</evidence>
<dbReference type="InterPro" id="IPR001680">
    <property type="entry name" value="WD40_rpt"/>
</dbReference>
<dbReference type="VEuPathDB" id="TrichDB:TVAG_274140"/>
<feature type="repeat" description="WD" evidence="3">
    <location>
        <begin position="376"/>
        <end position="417"/>
    </location>
</feature>
<proteinExistence type="predicted"/>
<dbReference type="PROSITE" id="PS00678">
    <property type="entry name" value="WD_REPEATS_1"/>
    <property type="match status" value="1"/>
</dbReference>
<dbReference type="InParanoid" id="A2G8K4"/>
<dbReference type="Proteomes" id="UP000001542">
    <property type="component" value="Unassembled WGS sequence"/>
</dbReference>
<dbReference type="PANTHER" id="PTHR19848">
    <property type="entry name" value="WD40 REPEAT PROTEIN"/>
    <property type="match status" value="1"/>
</dbReference>
<dbReference type="PRINTS" id="PR00320">
    <property type="entry name" value="GPROTEINBRPT"/>
</dbReference>
<dbReference type="PROSITE" id="PS50082">
    <property type="entry name" value="WD_REPEATS_2"/>
    <property type="match status" value="3"/>
</dbReference>
<dbReference type="Gene3D" id="2.130.10.10">
    <property type="entry name" value="YVTN repeat-like/Quinoprotein amine dehydrogenase"/>
    <property type="match status" value="3"/>
</dbReference>
<name>A2G8K4_TRIV3</name>
<gene>
    <name evidence="4" type="ORF">TVAG_274140</name>
</gene>
<dbReference type="SMR" id="A2G8K4"/>
<dbReference type="InterPro" id="IPR036322">
    <property type="entry name" value="WD40_repeat_dom_sf"/>
</dbReference>
<dbReference type="SMART" id="SM00320">
    <property type="entry name" value="WD40"/>
    <property type="match status" value="10"/>
</dbReference>
<dbReference type="InterPro" id="IPR015943">
    <property type="entry name" value="WD40/YVTN_repeat-like_dom_sf"/>
</dbReference>
<accession>A2G8K4</accession>
<protein>
    <submittedName>
        <fullName evidence="4">Uncharacterized protein</fullName>
    </submittedName>
</protein>
<dbReference type="AlphaFoldDB" id="A2G8K4"/>
<evidence type="ECO:0000313" key="4">
    <source>
        <dbReference type="EMBL" id="EAX86514.1"/>
    </source>
</evidence>
<sequence length="573" mass="62353">MDFVSFRGFSSITTPCLFVNPIDDSTIYPYAKNIIIEDQSGKQKFLRGHKNTISAIDMSPKGRMIASGENGRESDIIVWNYKTKQQLYSLSEHDNGITAINFSNDERLLATTANDNRLIIWDMASGNMVLHKKIQFANCVKWGGQVPDVKGRPTLTFYLATSGPNGVQLHIVDPSGKIDTTNLPQGKYTRDIKAMAFTKTYLLCGTSSSDVLVFDLHSLTMIKVNHLGKGSVTSIYSAPDGGIIASCRDGCIFAINEDGSQLLQNIKCPIASIYDSRLITEDGSLMGNDGSVIWDSHPHEVTSISVCNGTAVSSCVDETIKVWNSSNLSCNLSFKVNYHSPPHCVGLSPSLLVIGHENGAIGGYDFTTGEHLFKIEHGHHTCVNILEVAPTRRFFASGGDDTTVRLWDVRTRNMMTKFAKHDAPISAICFVNSATHIYSSSIDKSVCLFDIQTEELLERFTCFESGVRDICLYDDTLLAATQDGHIYKLAPSTGTKPVSSIKTMEANTISLSPDGEKFAIGHINGDVSVWNTASMKMISSSPVHSSSAADIRFVDNSHVMSAGADGGIALLSV</sequence>
<dbReference type="RefSeq" id="XP_001299444.1">
    <property type="nucleotide sequence ID" value="XM_001299443.1"/>
</dbReference>
<evidence type="ECO:0000313" key="5">
    <source>
        <dbReference type="Proteomes" id="UP000001542"/>
    </source>
</evidence>
<dbReference type="VEuPathDB" id="TrichDB:TVAGG3_0984620"/>
<dbReference type="SUPFAM" id="SSF50978">
    <property type="entry name" value="WD40 repeat-like"/>
    <property type="match status" value="2"/>
</dbReference>
<feature type="repeat" description="WD" evidence="3">
    <location>
        <begin position="90"/>
        <end position="131"/>
    </location>
</feature>
<dbReference type="OMA" id="CHEGEVS"/>
<dbReference type="eggNOG" id="KOG0266">
    <property type="taxonomic scope" value="Eukaryota"/>
</dbReference>
<dbReference type="Pfam" id="PF00400">
    <property type="entry name" value="WD40"/>
    <property type="match status" value="5"/>
</dbReference>
<evidence type="ECO:0000256" key="1">
    <source>
        <dbReference type="ARBA" id="ARBA00022574"/>
    </source>
</evidence>
<keyword evidence="2" id="KW-0677">Repeat</keyword>
<dbReference type="OrthoDB" id="10264376at2759"/>
<dbReference type="KEGG" id="tva:4744159"/>
<evidence type="ECO:0000256" key="3">
    <source>
        <dbReference type="PROSITE-ProRule" id="PRU00221"/>
    </source>
</evidence>
<dbReference type="InterPro" id="IPR019775">
    <property type="entry name" value="WD40_repeat_CS"/>
</dbReference>
<dbReference type="PROSITE" id="PS50294">
    <property type="entry name" value="WD_REPEATS_REGION"/>
    <property type="match status" value="2"/>
</dbReference>
<organism evidence="4 5">
    <name type="scientific">Trichomonas vaginalis (strain ATCC PRA-98 / G3)</name>
    <dbReference type="NCBI Taxonomy" id="412133"/>
    <lineage>
        <taxon>Eukaryota</taxon>
        <taxon>Metamonada</taxon>
        <taxon>Parabasalia</taxon>
        <taxon>Trichomonadida</taxon>
        <taxon>Trichomonadidae</taxon>
        <taxon>Trichomonas</taxon>
    </lineage>
</organism>
<dbReference type="PANTHER" id="PTHR19848:SF8">
    <property type="entry name" value="F-BOX AND WD REPEAT DOMAIN CONTAINING 7"/>
    <property type="match status" value="1"/>
</dbReference>
<feature type="repeat" description="WD" evidence="3">
    <location>
        <begin position="418"/>
        <end position="459"/>
    </location>
</feature>
<dbReference type="EMBL" id="DS114629">
    <property type="protein sequence ID" value="EAX86514.1"/>
    <property type="molecule type" value="Genomic_DNA"/>
</dbReference>
<keyword evidence="5" id="KW-1185">Reference proteome</keyword>
<dbReference type="STRING" id="5722.A2G8K4"/>
<keyword evidence="1 3" id="KW-0853">WD repeat</keyword>